<gene>
    <name evidence="3" type="ORF">COEREDRAFT_94160</name>
</gene>
<dbReference type="AlphaFoldDB" id="A0A2G5B4Y6"/>
<dbReference type="SUPFAM" id="SSF57959">
    <property type="entry name" value="Leucine zipper domain"/>
    <property type="match status" value="1"/>
</dbReference>
<dbReference type="InterPro" id="IPR046347">
    <property type="entry name" value="bZIP_sf"/>
</dbReference>
<dbReference type="CDD" id="cd14688">
    <property type="entry name" value="bZIP_YAP"/>
    <property type="match status" value="1"/>
</dbReference>
<name>A0A2G5B4Y6_COERN</name>
<sequence length="325" mass="35980">MVGAWLCIIKKVVVGVWHPEWHKAKPTFMFLASALRLEMESSKRRQDQQLDGTKPRSRRSSAWSNMAAADAGDEGIDVGRLSPQSRRRYQSRMSSARLRERQRQRISSAEDEVARLEAYVHSLQSSLDFHYQTRGTHSIRLSSAGGMDKNIHTCKATGDHGAGVEDMDGIRKSVAEFLQRKDELIEHKDRNGRADACVGVVRRTGAVDDVSRQVYGSIASMNDTVDHLEKCVQRIEILKETIAKRVHLLEEGTQPADAMRFSATASLFVGSTLHNTADNSSASVQGSMSGQALQSAHRTDSSHGQSGDGPSSRYSISFLVDEHNM</sequence>
<dbReference type="EMBL" id="KZ303522">
    <property type="protein sequence ID" value="PIA14066.1"/>
    <property type="molecule type" value="Genomic_DNA"/>
</dbReference>
<protein>
    <recommendedName>
        <fullName evidence="2">BZIP domain-containing protein</fullName>
    </recommendedName>
</protein>
<feature type="region of interest" description="Disordered" evidence="1">
    <location>
        <begin position="42"/>
        <end position="106"/>
    </location>
</feature>
<keyword evidence="4" id="KW-1185">Reference proteome</keyword>
<dbReference type="Pfam" id="PF07716">
    <property type="entry name" value="bZIP_2"/>
    <property type="match status" value="1"/>
</dbReference>
<evidence type="ECO:0000313" key="4">
    <source>
        <dbReference type="Proteomes" id="UP000242474"/>
    </source>
</evidence>
<evidence type="ECO:0000256" key="1">
    <source>
        <dbReference type="SAM" id="MobiDB-lite"/>
    </source>
</evidence>
<evidence type="ECO:0000313" key="3">
    <source>
        <dbReference type="EMBL" id="PIA14066.1"/>
    </source>
</evidence>
<dbReference type="OrthoDB" id="5537561at2759"/>
<dbReference type="Proteomes" id="UP000242474">
    <property type="component" value="Unassembled WGS sequence"/>
</dbReference>
<dbReference type="GO" id="GO:0003700">
    <property type="term" value="F:DNA-binding transcription factor activity"/>
    <property type="evidence" value="ECO:0007669"/>
    <property type="project" value="InterPro"/>
</dbReference>
<feature type="domain" description="BZIP" evidence="2">
    <location>
        <begin position="85"/>
        <end position="126"/>
    </location>
</feature>
<proteinExistence type="predicted"/>
<dbReference type="InterPro" id="IPR004827">
    <property type="entry name" value="bZIP"/>
</dbReference>
<accession>A0A2G5B4Y6</accession>
<reference evidence="3 4" key="1">
    <citation type="journal article" date="2015" name="Genome Biol. Evol.">
        <title>Phylogenomic analyses indicate that early fungi evolved digesting cell walls of algal ancestors of land plants.</title>
        <authorList>
            <person name="Chang Y."/>
            <person name="Wang S."/>
            <person name="Sekimoto S."/>
            <person name="Aerts A.L."/>
            <person name="Choi C."/>
            <person name="Clum A."/>
            <person name="LaButti K.M."/>
            <person name="Lindquist E.A."/>
            <person name="Yee Ngan C."/>
            <person name="Ohm R.A."/>
            <person name="Salamov A.A."/>
            <person name="Grigoriev I.V."/>
            <person name="Spatafora J.W."/>
            <person name="Berbee M.L."/>
        </authorList>
    </citation>
    <scope>NUCLEOTIDE SEQUENCE [LARGE SCALE GENOMIC DNA]</scope>
    <source>
        <strain evidence="3 4">NRRL 1564</strain>
    </source>
</reference>
<organism evidence="3 4">
    <name type="scientific">Coemansia reversa (strain ATCC 12441 / NRRL 1564)</name>
    <dbReference type="NCBI Taxonomy" id="763665"/>
    <lineage>
        <taxon>Eukaryota</taxon>
        <taxon>Fungi</taxon>
        <taxon>Fungi incertae sedis</taxon>
        <taxon>Zoopagomycota</taxon>
        <taxon>Kickxellomycotina</taxon>
        <taxon>Kickxellomycetes</taxon>
        <taxon>Kickxellales</taxon>
        <taxon>Kickxellaceae</taxon>
        <taxon>Coemansia</taxon>
    </lineage>
</organism>
<feature type="region of interest" description="Disordered" evidence="1">
    <location>
        <begin position="278"/>
        <end position="325"/>
    </location>
</feature>
<feature type="compositionally biased region" description="Polar residues" evidence="1">
    <location>
        <begin position="278"/>
        <end position="315"/>
    </location>
</feature>
<evidence type="ECO:0000259" key="2">
    <source>
        <dbReference type="Pfam" id="PF07716"/>
    </source>
</evidence>